<dbReference type="Proteomes" id="UP001375382">
    <property type="component" value="Unassembled WGS sequence"/>
</dbReference>
<dbReference type="EMBL" id="JALAAR010000002">
    <property type="protein sequence ID" value="MEH8016245.1"/>
    <property type="molecule type" value="Genomic_DNA"/>
</dbReference>
<gene>
    <name evidence="1" type="ORF">MN202_03270</name>
</gene>
<accession>A0ABU8C2V9</accession>
<proteinExistence type="predicted"/>
<reference evidence="1 2" key="1">
    <citation type="journal article" date="2023" name="Ecotoxicol. Environ. Saf.">
        <title>Mercury remediation potential of mercury-resistant strain Rheinheimera metallidurans sp. nov. isolated from a municipal waste dumping site.</title>
        <authorList>
            <person name="Yadav V."/>
            <person name="Manjhi A."/>
            <person name="Vadakedath N."/>
        </authorList>
    </citation>
    <scope>NUCLEOTIDE SEQUENCE [LARGE SCALE GENOMIC DNA]</scope>
    <source>
        <strain evidence="1 2">E-49</strain>
    </source>
</reference>
<comment type="caution">
    <text evidence="1">The sequence shown here is derived from an EMBL/GenBank/DDBJ whole genome shotgun (WGS) entry which is preliminary data.</text>
</comment>
<sequence length="286" mass="31236">MSYLPLCQFHLQHSYFSSGYLQQAQLLPSATSQRALRNAQLLFKPTKQGAMLLLDSSRADIAAACCKPALTLYFLLYSRDALFGSYTAAALQPGQLWYCDSRSAVQQDGVHRLHAGAELDSAALIFADDARLSGLAELTQAPLPQLVLAVTLQHDDITALAAEPAKHYLIKFGSRRSIWRYYLCGDNFAVPLRIRDLTQAGSQAATAQFVQQADVTLANGRRAKVFDSTDLLALAQQSPYRLALVSQGDSSEKVLIKRLPVAAAGQLGTTVVNGVKRNLAEIYLNY</sequence>
<dbReference type="RefSeq" id="WP_335734658.1">
    <property type="nucleotide sequence ID" value="NZ_JALAAR010000002.1"/>
</dbReference>
<evidence type="ECO:0000313" key="1">
    <source>
        <dbReference type="EMBL" id="MEH8016245.1"/>
    </source>
</evidence>
<organism evidence="1 2">
    <name type="scientific">Rheinheimera muenzenbergensis</name>
    <dbReference type="NCBI Taxonomy" id="1193628"/>
    <lineage>
        <taxon>Bacteria</taxon>
        <taxon>Pseudomonadati</taxon>
        <taxon>Pseudomonadota</taxon>
        <taxon>Gammaproteobacteria</taxon>
        <taxon>Chromatiales</taxon>
        <taxon>Chromatiaceae</taxon>
        <taxon>Rheinheimera</taxon>
    </lineage>
</organism>
<protein>
    <submittedName>
        <fullName evidence="1">Uncharacterized protein</fullName>
    </submittedName>
</protein>
<keyword evidence="2" id="KW-1185">Reference proteome</keyword>
<evidence type="ECO:0000313" key="2">
    <source>
        <dbReference type="Proteomes" id="UP001375382"/>
    </source>
</evidence>
<name>A0ABU8C2V9_9GAMM</name>